<organism evidence="1 2">
    <name type="scientific">Hypholoma sublateritium (strain FD-334 SS-4)</name>
    <dbReference type="NCBI Taxonomy" id="945553"/>
    <lineage>
        <taxon>Eukaryota</taxon>
        <taxon>Fungi</taxon>
        <taxon>Dikarya</taxon>
        <taxon>Basidiomycota</taxon>
        <taxon>Agaricomycotina</taxon>
        <taxon>Agaricomycetes</taxon>
        <taxon>Agaricomycetidae</taxon>
        <taxon>Agaricales</taxon>
        <taxon>Agaricineae</taxon>
        <taxon>Strophariaceae</taxon>
        <taxon>Hypholoma</taxon>
    </lineage>
</organism>
<reference evidence="2" key="1">
    <citation type="submission" date="2014-04" db="EMBL/GenBank/DDBJ databases">
        <title>Evolutionary Origins and Diversification of the Mycorrhizal Mutualists.</title>
        <authorList>
            <consortium name="DOE Joint Genome Institute"/>
            <consortium name="Mycorrhizal Genomics Consortium"/>
            <person name="Kohler A."/>
            <person name="Kuo A."/>
            <person name="Nagy L.G."/>
            <person name="Floudas D."/>
            <person name="Copeland A."/>
            <person name="Barry K.W."/>
            <person name="Cichocki N."/>
            <person name="Veneault-Fourrey C."/>
            <person name="LaButti K."/>
            <person name="Lindquist E.A."/>
            <person name="Lipzen A."/>
            <person name="Lundell T."/>
            <person name="Morin E."/>
            <person name="Murat C."/>
            <person name="Riley R."/>
            <person name="Ohm R."/>
            <person name="Sun H."/>
            <person name="Tunlid A."/>
            <person name="Henrissat B."/>
            <person name="Grigoriev I.V."/>
            <person name="Hibbett D.S."/>
            <person name="Martin F."/>
        </authorList>
    </citation>
    <scope>NUCLEOTIDE SEQUENCE [LARGE SCALE GENOMIC DNA]</scope>
    <source>
        <strain evidence="2">FD-334 SS-4</strain>
    </source>
</reference>
<protein>
    <submittedName>
        <fullName evidence="1">Uncharacterized protein</fullName>
    </submittedName>
</protein>
<sequence length="164" mass="18768">MSASIARGGKKILNVTDRNDAIALGWLRDYLKSDAERPTWAYYADAIIAANAQPQPRVPQKAKINIFLQQWQPTQKKLPKILQKMLATAKKYQVKIATPEITPDQANQMPIWFHHATGTTLNNKNNYFYSKILRDKHNIFFKDSQQTTKKAIDVNVKHAYKIGS</sequence>
<dbReference type="EMBL" id="KN817524">
    <property type="protein sequence ID" value="KJA27411.1"/>
    <property type="molecule type" value="Genomic_DNA"/>
</dbReference>
<name>A0A0D2PFR9_HYPSF</name>
<dbReference type="Proteomes" id="UP000054270">
    <property type="component" value="Unassembled WGS sequence"/>
</dbReference>
<accession>A0A0D2PFR9</accession>
<proteinExistence type="predicted"/>
<dbReference type="AlphaFoldDB" id="A0A0D2PFR9"/>
<dbReference type="OMA" id="QEICHEM"/>
<evidence type="ECO:0000313" key="2">
    <source>
        <dbReference type="Proteomes" id="UP000054270"/>
    </source>
</evidence>
<keyword evidence="2" id="KW-1185">Reference proteome</keyword>
<evidence type="ECO:0000313" key="1">
    <source>
        <dbReference type="EMBL" id="KJA27411.1"/>
    </source>
</evidence>
<dbReference type="OrthoDB" id="2728078at2759"/>
<gene>
    <name evidence="1" type="ORF">HYPSUDRAFT_51948</name>
</gene>